<dbReference type="AlphaFoldDB" id="A0A2V1DUR2"/>
<evidence type="ECO:0000313" key="2">
    <source>
        <dbReference type="EMBL" id="PVI02078.1"/>
    </source>
</evidence>
<organism evidence="2 3">
    <name type="scientific">Periconia macrospinosa</name>
    <dbReference type="NCBI Taxonomy" id="97972"/>
    <lineage>
        <taxon>Eukaryota</taxon>
        <taxon>Fungi</taxon>
        <taxon>Dikarya</taxon>
        <taxon>Ascomycota</taxon>
        <taxon>Pezizomycotina</taxon>
        <taxon>Dothideomycetes</taxon>
        <taxon>Pleosporomycetidae</taxon>
        <taxon>Pleosporales</taxon>
        <taxon>Massarineae</taxon>
        <taxon>Periconiaceae</taxon>
        <taxon>Periconia</taxon>
    </lineage>
</organism>
<evidence type="ECO:0000256" key="1">
    <source>
        <dbReference type="SAM" id="MobiDB-lite"/>
    </source>
</evidence>
<sequence>MADPDDDLLLCLQSSLRNALATFGPDSVQYRNIKSLVDEQAVKIALRDMNLGPTTTNDSTRGPRDVVMDG</sequence>
<name>A0A2V1DUR2_9PLEO</name>
<dbReference type="Proteomes" id="UP000244855">
    <property type="component" value="Unassembled WGS sequence"/>
</dbReference>
<dbReference type="OrthoDB" id="3833686at2759"/>
<feature type="compositionally biased region" description="Basic and acidic residues" evidence="1">
    <location>
        <begin position="61"/>
        <end position="70"/>
    </location>
</feature>
<feature type="region of interest" description="Disordered" evidence="1">
    <location>
        <begin position="51"/>
        <end position="70"/>
    </location>
</feature>
<dbReference type="EMBL" id="KZ805348">
    <property type="protein sequence ID" value="PVI02078.1"/>
    <property type="molecule type" value="Genomic_DNA"/>
</dbReference>
<accession>A0A2V1DUR2</accession>
<evidence type="ECO:0000313" key="3">
    <source>
        <dbReference type="Proteomes" id="UP000244855"/>
    </source>
</evidence>
<protein>
    <submittedName>
        <fullName evidence="2">Uncharacterized protein</fullName>
    </submittedName>
</protein>
<proteinExistence type="predicted"/>
<keyword evidence="3" id="KW-1185">Reference proteome</keyword>
<reference evidence="2 3" key="1">
    <citation type="journal article" date="2018" name="Sci. Rep.">
        <title>Comparative genomics provides insights into the lifestyle and reveals functional heterogeneity of dark septate endophytic fungi.</title>
        <authorList>
            <person name="Knapp D.G."/>
            <person name="Nemeth J.B."/>
            <person name="Barry K."/>
            <person name="Hainaut M."/>
            <person name="Henrissat B."/>
            <person name="Johnson J."/>
            <person name="Kuo A."/>
            <person name="Lim J.H.P."/>
            <person name="Lipzen A."/>
            <person name="Nolan M."/>
            <person name="Ohm R.A."/>
            <person name="Tamas L."/>
            <person name="Grigoriev I.V."/>
            <person name="Spatafora J.W."/>
            <person name="Nagy L.G."/>
            <person name="Kovacs G.M."/>
        </authorList>
    </citation>
    <scope>NUCLEOTIDE SEQUENCE [LARGE SCALE GENOMIC DNA]</scope>
    <source>
        <strain evidence="2 3">DSE2036</strain>
    </source>
</reference>
<gene>
    <name evidence="2" type="ORF">DM02DRAFT_613260</name>
</gene>